<organism evidence="7 8">
    <name type="scientific">Aphis glycines</name>
    <name type="common">Soybean aphid</name>
    <dbReference type="NCBI Taxonomy" id="307491"/>
    <lineage>
        <taxon>Eukaryota</taxon>
        <taxon>Metazoa</taxon>
        <taxon>Ecdysozoa</taxon>
        <taxon>Arthropoda</taxon>
        <taxon>Hexapoda</taxon>
        <taxon>Insecta</taxon>
        <taxon>Pterygota</taxon>
        <taxon>Neoptera</taxon>
        <taxon>Paraneoptera</taxon>
        <taxon>Hemiptera</taxon>
        <taxon>Sternorrhyncha</taxon>
        <taxon>Aphidomorpha</taxon>
        <taxon>Aphidoidea</taxon>
        <taxon>Aphididae</taxon>
        <taxon>Aphidini</taxon>
        <taxon>Aphis</taxon>
        <taxon>Aphis</taxon>
    </lineage>
</organism>
<evidence type="ECO:0000313" key="8">
    <source>
        <dbReference type="Proteomes" id="UP000475862"/>
    </source>
</evidence>
<evidence type="ECO:0000256" key="1">
    <source>
        <dbReference type="ARBA" id="ARBA00022723"/>
    </source>
</evidence>
<protein>
    <recommendedName>
        <fullName evidence="6">THAP-type domain-containing protein</fullName>
    </recommendedName>
</protein>
<evidence type="ECO:0000256" key="3">
    <source>
        <dbReference type="ARBA" id="ARBA00022833"/>
    </source>
</evidence>
<keyword evidence="1" id="KW-0479">Metal-binding</keyword>
<feature type="non-terminal residue" evidence="7">
    <location>
        <position position="214"/>
    </location>
</feature>
<dbReference type="GO" id="GO:0003677">
    <property type="term" value="F:DNA binding"/>
    <property type="evidence" value="ECO:0007669"/>
    <property type="project" value="UniProtKB-UniRule"/>
</dbReference>
<comment type="caution">
    <text evidence="7">The sequence shown here is derived from an EMBL/GenBank/DDBJ whole genome shotgun (WGS) entry which is preliminary data.</text>
</comment>
<accession>A0A6G0SVM2</accession>
<dbReference type="OrthoDB" id="6605314at2759"/>
<proteinExistence type="predicted"/>
<dbReference type="InterPro" id="IPR006612">
    <property type="entry name" value="THAP_Znf"/>
</dbReference>
<dbReference type="EMBL" id="VYZN01001196">
    <property type="protein sequence ID" value="KAE9522440.1"/>
    <property type="molecule type" value="Genomic_DNA"/>
</dbReference>
<dbReference type="SUPFAM" id="SSF57716">
    <property type="entry name" value="Glucocorticoid receptor-like (DNA-binding domain)"/>
    <property type="match status" value="1"/>
</dbReference>
<keyword evidence="8" id="KW-1185">Reference proteome</keyword>
<gene>
    <name evidence="7" type="ORF">AGLY_017165</name>
</gene>
<dbReference type="Gene3D" id="6.20.210.20">
    <property type="entry name" value="THAP domain"/>
    <property type="match status" value="1"/>
</dbReference>
<evidence type="ECO:0000256" key="5">
    <source>
        <dbReference type="PROSITE-ProRule" id="PRU00309"/>
    </source>
</evidence>
<dbReference type="AlphaFoldDB" id="A0A6G0SVM2"/>
<dbReference type="Proteomes" id="UP000475862">
    <property type="component" value="Unassembled WGS sequence"/>
</dbReference>
<sequence length="214" mass="24668">MPCCIPNCPSHDKYVKISSFKVSNNIALQSDWENVLGISLTNNSRVCRNHFKTHDVIDTWVSGNGINKYTVCLKKPRLRDGAIPVNAYIVNNNESTILNMNTSSTITAAELVNLKSRGYLTHPNTNLFKLLKSLEISFQKFADSPTVFEDTYEDFFSKNININFPCIQHQTDIITDICTYYLIMRMRQYSYQLNQNNKKQNKVKKKLRLGEEIK</sequence>
<dbReference type="InterPro" id="IPR038441">
    <property type="entry name" value="THAP_Znf_sf"/>
</dbReference>
<evidence type="ECO:0000313" key="7">
    <source>
        <dbReference type="EMBL" id="KAE9522440.1"/>
    </source>
</evidence>
<keyword evidence="3" id="KW-0862">Zinc</keyword>
<evidence type="ECO:0000256" key="4">
    <source>
        <dbReference type="ARBA" id="ARBA00023125"/>
    </source>
</evidence>
<keyword evidence="4 5" id="KW-0238">DNA-binding</keyword>
<keyword evidence="2 5" id="KW-0863">Zinc-finger</keyword>
<evidence type="ECO:0000259" key="6">
    <source>
        <dbReference type="PROSITE" id="PS50950"/>
    </source>
</evidence>
<evidence type="ECO:0000256" key="2">
    <source>
        <dbReference type="ARBA" id="ARBA00022771"/>
    </source>
</evidence>
<reference evidence="7 8" key="1">
    <citation type="submission" date="2019-08" db="EMBL/GenBank/DDBJ databases">
        <title>The genome of the soybean aphid Biotype 1, its phylome, world population structure and adaptation to the North American continent.</title>
        <authorList>
            <person name="Giordano R."/>
            <person name="Donthu R.K."/>
            <person name="Hernandez A.G."/>
            <person name="Wright C.L."/>
            <person name="Zimin A.V."/>
        </authorList>
    </citation>
    <scope>NUCLEOTIDE SEQUENCE [LARGE SCALE GENOMIC DNA]</scope>
    <source>
        <tissue evidence="7">Whole aphids</tissue>
    </source>
</reference>
<dbReference type="GO" id="GO:0008270">
    <property type="term" value="F:zinc ion binding"/>
    <property type="evidence" value="ECO:0007669"/>
    <property type="project" value="UniProtKB-KW"/>
</dbReference>
<feature type="domain" description="THAP-type" evidence="6">
    <location>
        <begin position="1"/>
        <end position="87"/>
    </location>
</feature>
<name>A0A6G0SVM2_APHGL</name>
<dbReference type="Pfam" id="PF05485">
    <property type="entry name" value="THAP"/>
    <property type="match status" value="1"/>
</dbReference>
<dbReference type="PROSITE" id="PS50950">
    <property type="entry name" value="ZF_THAP"/>
    <property type="match status" value="1"/>
</dbReference>